<dbReference type="Pfam" id="PF01300">
    <property type="entry name" value="Sua5_yciO_yrdC"/>
    <property type="match status" value="1"/>
</dbReference>
<name>A0A0P9CQV8_9GAMM</name>
<evidence type="ECO:0000313" key="2">
    <source>
        <dbReference type="EMBL" id="SCY54259.1"/>
    </source>
</evidence>
<reference evidence="3" key="1">
    <citation type="submission" date="2016-10" db="EMBL/GenBank/DDBJ databases">
        <authorList>
            <person name="Varghese N."/>
        </authorList>
    </citation>
    <scope>NUCLEOTIDE SEQUENCE [LARGE SCALE GENOMIC DNA]</scope>
    <source>
        <strain evidence="3">HL 19</strain>
    </source>
</reference>
<feature type="domain" description="YrdC-like" evidence="1">
    <location>
        <begin position="13"/>
        <end position="200"/>
    </location>
</feature>
<dbReference type="NCBIfam" id="TIGR00057">
    <property type="entry name" value="L-threonylcarbamoyladenylate synthase"/>
    <property type="match status" value="1"/>
</dbReference>
<dbReference type="AlphaFoldDB" id="A0A0P9CQV8"/>
<evidence type="ECO:0000259" key="1">
    <source>
        <dbReference type="PROSITE" id="PS51163"/>
    </source>
</evidence>
<gene>
    <name evidence="2" type="ORF">SAMN05661077_2420</name>
</gene>
<dbReference type="PANTHER" id="PTHR42828:SF3">
    <property type="entry name" value="THREONYLCARBAMOYL-AMP SYNTHASE"/>
    <property type="match status" value="1"/>
</dbReference>
<dbReference type="InterPro" id="IPR017945">
    <property type="entry name" value="DHBP_synth_RibB-like_a/b_dom"/>
</dbReference>
<dbReference type="PANTHER" id="PTHR42828">
    <property type="entry name" value="DHBP SYNTHASE RIBB-LIKE ALPHA/BETA DOMAIN-CONTAINING PROTEIN"/>
    <property type="match status" value="1"/>
</dbReference>
<dbReference type="InterPro" id="IPR052532">
    <property type="entry name" value="SUA5_domain"/>
</dbReference>
<dbReference type="SUPFAM" id="SSF55821">
    <property type="entry name" value="YrdC/RibB"/>
    <property type="match status" value="1"/>
</dbReference>
<dbReference type="InterPro" id="IPR006070">
    <property type="entry name" value="Sua5-like_dom"/>
</dbReference>
<organism evidence="2 3">
    <name type="scientific">Thiohalorhabdus denitrificans</name>
    <dbReference type="NCBI Taxonomy" id="381306"/>
    <lineage>
        <taxon>Bacteria</taxon>
        <taxon>Pseudomonadati</taxon>
        <taxon>Pseudomonadota</taxon>
        <taxon>Gammaproteobacteria</taxon>
        <taxon>Thiohalorhabdales</taxon>
        <taxon>Thiohalorhabdaceae</taxon>
        <taxon>Thiohalorhabdus</taxon>
    </lineage>
</organism>
<dbReference type="EMBL" id="FMUN01000007">
    <property type="protein sequence ID" value="SCY54259.1"/>
    <property type="molecule type" value="Genomic_DNA"/>
</dbReference>
<dbReference type="GO" id="GO:0003725">
    <property type="term" value="F:double-stranded RNA binding"/>
    <property type="evidence" value="ECO:0007669"/>
    <property type="project" value="InterPro"/>
</dbReference>
<proteinExistence type="predicted"/>
<protein>
    <submittedName>
        <fullName evidence="2">tRNA threonylcarbamoyl adenosine modification protein, Sua5/YciO/YrdC/YwlC family</fullName>
    </submittedName>
</protein>
<accession>A0A0P9CQV8</accession>
<sequence>MRTIEIRPQSVQPRTMEQVAEALRSRSAVIAFPSDTGYAFGCAPGATGALKRIQRIRGLNASHTWTLLCGDESCLGTYARMDTAVYRMIKRVVPGPYTFVFEATAEVPRQLQQKNRKTIGIRISADPVVQALVEALGGPLVTTTARLAGEEWAFEDAASIGEECGDSIDLLLDAGPVPPNPSTVVDLTGDEPEILRYGAGDPGPFGG</sequence>
<dbReference type="OrthoDB" id="9781656at2"/>
<dbReference type="Gene3D" id="3.90.870.10">
    <property type="entry name" value="DHBP synthase"/>
    <property type="match status" value="1"/>
</dbReference>
<dbReference type="Proteomes" id="UP000183104">
    <property type="component" value="Unassembled WGS sequence"/>
</dbReference>
<dbReference type="RefSeq" id="WP_054964796.1">
    <property type="nucleotide sequence ID" value="NZ_FMUN01000007.1"/>
</dbReference>
<dbReference type="STRING" id="381306.AN478_01240"/>
<keyword evidence="3" id="KW-1185">Reference proteome</keyword>
<evidence type="ECO:0000313" key="3">
    <source>
        <dbReference type="Proteomes" id="UP000183104"/>
    </source>
</evidence>
<dbReference type="PROSITE" id="PS51163">
    <property type="entry name" value="YRDC"/>
    <property type="match status" value="1"/>
</dbReference>